<accession>A0A9D2EI01</accession>
<evidence type="ECO:0000256" key="7">
    <source>
        <dbReference type="ARBA" id="ARBA00023004"/>
    </source>
</evidence>
<proteinExistence type="inferred from homology"/>
<reference evidence="12" key="2">
    <citation type="submission" date="2021-04" db="EMBL/GenBank/DDBJ databases">
        <authorList>
            <person name="Gilroy R."/>
        </authorList>
    </citation>
    <scope>NUCLEOTIDE SEQUENCE</scope>
    <source>
        <strain evidence="12">ChiGjej4B4-7305</strain>
    </source>
</reference>
<keyword evidence="8" id="KW-0411">Iron-sulfur</keyword>
<sequence>MQCGYYDSGRCRSCTLIETPYADQLADKDARARTAVDPFGRDRVEWLEPVASVEAGFRNKAKMVVGGTVDAPTLGILGPGGTGVDLRWCGLHEEPIVAALGPLAEFITTAGLTPYHVPSRRGELKYVLVTASPAGELMVRFVLRSTEALPRIRKHLPWLRAQLPHLVVASVNLQPIPAAVLEGAEEILLTETETLPIDLGAVVLHLRPQSFFQTNTPVAGALYRQAVEWTRDLPVRTLWDLYCGVGGFALHLAAPGRMVTGVEISDQAIASARRSATEAGLADQVTFAVGDSTDFATQRGDGPDLAVVNPPRRGIGAELADWLERSQVQHVLYSSCNVDSLARDLAVMGSLRPVRAQVLDMFPQSGHFETLVLLTRD</sequence>
<dbReference type="Pfam" id="PF13649">
    <property type="entry name" value="Methyltransf_25"/>
    <property type="match status" value="1"/>
</dbReference>
<dbReference type="Pfam" id="PF05958">
    <property type="entry name" value="tRNA_U5-meth_tr"/>
    <property type="match status" value="1"/>
</dbReference>
<dbReference type="PANTHER" id="PTHR11061:SF30">
    <property type="entry name" value="TRNA (URACIL(54)-C(5))-METHYLTRANSFERASE"/>
    <property type="match status" value="1"/>
</dbReference>
<dbReference type="InterPro" id="IPR029063">
    <property type="entry name" value="SAM-dependent_MTases_sf"/>
</dbReference>
<keyword evidence="3 9" id="KW-0489">Methyltransferase</keyword>
<dbReference type="PROSITE" id="PS01230">
    <property type="entry name" value="TRMA_1"/>
    <property type="match status" value="1"/>
</dbReference>
<feature type="binding site" evidence="9">
    <location>
        <position position="309"/>
    </location>
    <ligand>
        <name>S-adenosyl-L-methionine</name>
        <dbReference type="ChEBI" id="CHEBI:59789"/>
    </ligand>
</feature>
<evidence type="ECO:0000313" key="13">
    <source>
        <dbReference type="Proteomes" id="UP000824037"/>
    </source>
</evidence>
<organism evidence="12 13">
    <name type="scientific">Candidatus Ruania gallistercoris</name>
    <dbReference type="NCBI Taxonomy" id="2838746"/>
    <lineage>
        <taxon>Bacteria</taxon>
        <taxon>Bacillati</taxon>
        <taxon>Actinomycetota</taxon>
        <taxon>Actinomycetes</taxon>
        <taxon>Micrococcales</taxon>
        <taxon>Ruaniaceae</taxon>
        <taxon>Ruania</taxon>
    </lineage>
</organism>
<dbReference type="GO" id="GO:0070041">
    <property type="term" value="F:rRNA (uridine-C5-)-methyltransferase activity"/>
    <property type="evidence" value="ECO:0007669"/>
    <property type="project" value="TreeGrafter"/>
</dbReference>
<dbReference type="GO" id="GO:0051539">
    <property type="term" value="F:4 iron, 4 sulfur cluster binding"/>
    <property type="evidence" value="ECO:0007669"/>
    <property type="project" value="UniProtKB-KW"/>
</dbReference>
<feature type="binding site" evidence="9">
    <location>
        <position position="263"/>
    </location>
    <ligand>
        <name>S-adenosyl-L-methionine</name>
        <dbReference type="ChEBI" id="CHEBI:59789"/>
    </ligand>
</feature>
<evidence type="ECO:0000259" key="11">
    <source>
        <dbReference type="Pfam" id="PF13649"/>
    </source>
</evidence>
<dbReference type="Gene3D" id="3.40.50.150">
    <property type="entry name" value="Vaccinia Virus protein VP39"/>
    <property type="match status" value="1"/>
</dbReference>
<dbReference type="NCBIfam" id="TIGR02085">
    <property type="entry name" value="meth_trns_rumB"/>
    <property type="match status" value="1"/>
</dbReference>
<gene>
    <name evidence="12" type="primary">rlmC</name>
    <name evidence="12" type="ORF">H9815_20090</name>
</gene>
<feature type="active site" description="Nucleophile" evidence="9">
    <location>
        <position position="336"/>
    </location>
</feature>
<reference evidence="12" key="1">
    <citation type="journal article" date="2021" name="PeerJ">
        <title>Extensive microbial diversity within the chicken gut microbiome revealed by metagenomics and culture.</title>
        <authorList>
            <person name="Gilroy R."/>
            <person name="Ravi A."/>
            <person name="Getino M."/>
            <person name="Pursley I."/>
            <person name="Horton D.L."/>
            <person name="Alikhan N.F."/>
            <person name="Baker D."/>
            <person name="Gharbi K."/>
            <person name="Hall N."/>
            <person name="Watson M."/>
            <person name="Adriaenssens E.M."/>
            <person name="Foster-Nyarko E."/>
            <person name="Jarju S."/>
            <person name="Secka A."/>
            <person name="Antonio M."/>
            <person name="Oren A."/>
            <person name="Chaudhuri R.R."/>
            <person name="La Ragione R."/>
            <person name="Hildebrand F."/>
            <person name="Pallen M.J."/>
        </authorList>
    </citation>
    <scope>NUCLEOTIDE SEQUENCE</scope>
    <source>
        <strain evidence="12">ChiGjej4B4-7305</strain>
    </source>
</reference>
<dbReference type="PROSITE" id="PS51687">
    <property type="entry name" value="SAM_MT_RNA_M5U"/>
    <property type="match status" value="1"/>
</dbReference>
<keyword evidence="6" id="KW-0479">Metal-binding</keyword>
<evidence type="ECO:0000256" key="6">
    <source>
        <dbReference type="ARBA" id="ARBA00022723"/>
    </source>
</evidence>
<name>A0A9D2EI01_9MICO</name>
<keyword evidence="5 9" id="KW-0949">S-adenosyl-L-methionine</keyword>
<dbReference type="Gene3D" id="2.40.50.1070">
    <property type="match status" value="1"/>
</dbReference>
<comment type="caution">
    <text evidence="12">The sequence shown here is derived from an EMBL/GenBank/DDBJ whole genome shotgun (WGS) entry which is preliminary data.</text>
</comment>
<dbReference type="InterPro" id="IPR011825">
    <property type="entry name" value="23SrRNA_MeTrfase_RlmC"/>
</dbReference>
<comment type="similarity">
    <text evidence="9">Belongs to the class I-like SAM-binding methyltransferase superfamily. RNA M5U methyltransferase family.</text>
</comment>
<dbReference type="CDD" id="cd02440">
    <property type="entry name" value="AdoMet_MTases"/>
    <property type="match status" value="1"/>
</dbReference>
<evidence type="ECO:0000256" key="8">
    <source>
        <dbReference type="ARBA" id="ARBA00023014"/>
    </source>
</evidence>
<keyword evidence="7" id="KW-0408">Iron</keyword>
<evidence type="ECO:0000256" key="5">
    <source>
        <dbReference type="ARBA" id="ARBA00022691"/>
    </source>
</evidence>
<dbReference type="SUPFAM" id="SSF53335">
    <property type="entry name" value="S-adenosyl-L-methionine-dependent methyltransferases"/>
    <property type="match status" value="1"/>
</dbReference>
<dbReference type="GO" id="GO:0046872">
    <property type="term" value="F:metal ion binding"/>
    <property type="evidence" value="ECO:0007669"/>
    <property type="project" value="UniProtKB-KW"/>
</dbReference>
<dbReference type="PROSITE" id="PS01231">
    <property type="entry name" value="TRMA_2"/>
    <property type="match status" value="1"/>
</dbReference>
<feature type="domain" description="Methyltransferase" evidence="11">
    <location>
        <begin position="240"/>
        <end position="298"/>
    </location>
</feature>
<evidence type="ECO:0000256" key="2">
    <source>
        <dbReference type="ARBA" id="ARBA00022552"/>
    </source>
</evidence>
<keyword evidence="4 9" id="KW-0808">Transferase</keyword>
<dbReference type="PANTHER" id="PTHR11061">
    <property type="entry name" value="RNA M5U METHYLTRANSFERASE"/>
    <property type="match status" value="1"/>
</dbReference>
<feature type="binding site" evidence="9">
    <location>
        <position position="213"/>
    </location>
    <ligand>
        <name>S-adenosyl-L-methionine</name>
        <dbReference type="ChEBI" id="CHEBI:59789"/>
    </ligand>
</feature>
<feature type="binding site" evidence="9">
    <location>
        <position position="242"/>
    </location>
    <ligand>
        <name>S-adenosyl-L-methionine</name>
        <dbReference type="ChEBI" id="CHEBI:59789"/>
    </ligand>
</feature>
<dbReference type="InterPro" id="IPR030391">
    <property type="entry name" value="MeTrfase_TrmA_CS"/>
</dbReference>
<evidence type="ECO:0000256" key="3">
    <source>
        <dbReference type="ARBA" id="ARBA00022603"/>
    </source>
</evidence>
<dbReference type="Proteomes" id="UP000824037">
    <property type="component" value="Unassembled WGS sequence"/>
</dbReference>
<dbReference type="InterPro" id="IPR010280">
    <property type="entry name" value="U5_MeTrfase_fam"/>
</dbReference>
<protein>
    <submittedName>
        <fullName evidence="12">23S rRNA (Uracil(747)-C(5))-methyltransferase RlmC</fullName>
    </submittedName>
</protein>
<evidence type="ECO:0000256" key="1">
    <source>
        <dbReference type="ARBA" id="ARBA00022485"/>
    </source>
</evidence>
<dbReference type="NCBIfam" id="NF002909">
    <property type="entry name" value="PRK03522.2-1"/>
    <property type="match status" value="1"/>
</dbReference>
<feature type="active site" evidence="10">
    <location>
        <position position="336"/>
    </location>
</feature>
<evidence type="ECO:0000313" key="12">
    <source>
        <dbReference type="EMBL" id="HIZ38083.1"/>
    </source>
</evidence>
<dbReference type="InterPro" id="IPR041698">
    <property type="entry name" value="Methyltransf_25"/>
</dbReference>
<evidence type="ECO:0000256" key="10">
    <source>
        <dbReference type="PROSITE-ProRule" id="PRU10015"/>
    </source>
</evidence>
<dbReference type="AlphaFoldDB" id="A0A9D2EI01"/>
<keyword evidence="2" id="KW-0698">rRNA processing</keyword>
<dbReference type="EMBL" id="DXBY01000340">
    <property type="protein sequence ID" value="HIZ38083.1"/>
    <property type="molecule type" value="Genomic_DNA"/>
</dbReference>
<dbReference type="GO" id="GO:0070475">
    <property type="term" value="P:rRNA base methylation"/>
    <property type="evidence" value="ECO:0007669"/>
    <property type="project" value="TreeGrafter"/>
</dbReference>
<dbReference type="InterPro" id="IPR030390">
    <property type="entry name" value="MeTrfase_TrmA_AS"/>
</dbReference>
<keyword evidence="1" id="KW-0004">4Fe-4S</keyword>
<evidence type="ECO:0000256" key="9">
    <source>
        <dbReference type="PROSITE-ProRule" id="PRU01024"/>
    </source>
</evidence>
<evidence type="ECO:0000256" key="4">
    <source>
        <dbReference type="ARBA" id="ARBA00022679"/>
    </source>
</evidence>